<feature type="transmembrane region" description="Helical" evidence="1">
    <location>
        <begin position="7"/>
        <end position="26"/>
    </location>
</feature>
<dbReference type="EMBL" id="KV441387">
    <property type="protein sequence ID" value="OAF62688.1"/>
    <property type="molecule type" value="Genomic_DNA"/>
</dbReference>
<accession>A0A177AKV2</accession>
<dbReference type="VEuPathDB" id="FungiDB:GMDG_04271"/>
<evidence type="ECO:0000313" key="2">
    <source>
        <dbReference type="EMBL" id="OAF62688.1"/>
    </source>
</evidence>
<gene>
    <name evidence="2" type="ORF">VC83_01148</name>
</gene>
<dbReference type="OrthoDB" id="3559694at2759"/>
<keyword evidence="1" id="KW-0472">Membrane</keyword>
<keyword evidence="1" id="KW-0812">Transmembrane</keyword>
<protein>
    <submittedName>
        <fullName evidence="2">Uncharacterized protein</fullName>
    </submittedName>
</protein>
<dbReference type="RefSeq" id="XP_024327960.1">
    <property type="nucleotide sequence ID" value="XM_024464833.1"/>
</dbReference>
<sequence length="153" mass="17323">MDALEDYHAVLSTLYSLLSPILYPTLRFMNWARTLLLPLLRPLLVQLTNAAHDSPAVVSLGVLLVTLYISMRVMGFMQRMVAFGARVMFGLVFYGAVVVGGMMVYQRGVERTVGDVVGWVGEVQRVWVREYGRWEEVQNQASGGRQRGGRERW</sequence>
<dbReference type="Pfam" id="PF12716">
    <property type="entry name" value="Apq12"/>
    <property type="match status" value="1"/>
</dbReference>
<keyword evidence="1" id="KW-1133">Transmembrane helix</keyword>
<organism evidence="2">
    <name type="scientific">Pseudogymnoascus destructans</name>
    <dbReference type="NCBI Taxonomy" id="655981"/>
    <lineage>
        <taxon>Eukaryota</taxon>
        <taxon>Fungi</taxon>
        <taxon>Dikarya</taxon>
        <taxon>Ascomycota</taxon>
        <taxon>Pezizomycotina</taxon>
        <taxon>Leotiomycetes</taxon>
        <taxon>Thelebolales</taxon>
        <taxon>Thelebolaceae</taxon>
        <taxon>Pseudogymnoascus</taxon>
    </lineage>
</organism>
<name>A0A177AKV2_9PEZI</name>
<evidence type="ECO:0000256" key="1">
    <source>
        <dbReference type="SAM" id="Phobius"/>
    </source>
</evidence>
<feature type="transmembrane region" description="Helical" evidence="1">
    <location>
        <begin position="83"/>
        <end position="105"/>
    </location>
</feature>
<dbReference type="InterPro" id="IPR024316">
    <property type="entry name" value="APQ12"/>
</dbReference>
<dbReference type="GeneID" id="36284240"/>
<reference evidence="2" key="1">
    <citation type="submission" date="2016-03" db="EMBL/GenBank/DDBJ databases">
        <title>Updated assembly of Pseudogymnoascus destructans, the fungus causing white-nose syndrome of bats.</title>
        <authorList>
            <person name="Palmer J.M."/>
            <person name="Drees K.P."/>
            <person name="Foster J.T."/>
            <person name="Lindner D.L."/>
        </authorList>
    </citation>
    <scope>NUCLEOTIDE SEQUENCE [LARGE SCALE GENOMIC DNA]</scope>
    <source>
        <strain evidence="2">20631-21</strain>
    </source>
</reference>
<dbReference type="Proteomes" id="UP000077154">
    <property type="component" value="Unassembled WGS sequence"/>
</dbReference>
<proteinExistence type="predicted"/>
<dbReference type="AlphaFoldDB" id="A0A177AKV2"/>
<feature type="transmembrane region" description="Helical" evidence="1">
    <location>
        <begin position="54"/>
        <end position="71"/>
    </location>
</feature>